<feature type="transmembrane region" description="Helical" evidence="1">
    <location>
        <begin position="20"/>
        <end position="44"/>
    </location>
</feature>
<evidence type="ECO:0000256" key="1">
    <source>
        <dbReference type="SAM" id="Phobius"/>
    </source>
</evidence>
<dbReference type="EMBL" id="JAVREY010000078">
    <property type="protein sequence ID" value="MDT0468599.1"/>
    <property type="molecule type" value="Genomic_DNA"/>
</dbReference>
<sequence>MRLAATWTPNPDHPASWIGFLLALLGIAGCLIVMAGVAVTIALLRAQGPRKWGNYVLGPVILVVGLAVTGFGFRLL</sequence>
<keyword evidence="3" id="KW-1185">Reference proteome</keyword>
<comment type="caution">
    <text evidence="2">The sequence shown here is derived from an EMBL/GenBank/DDBJ whole genome shotgun (WGS) entry which is preliminary data.</text>
</comment>
<dbReference type="Proteomes" id="UP001183809">
    <property type="component" value="Unassembled WGS sequence"/>
</dbReference>
<accession>A0ABU2U5U8</accession>
<evidence type="ECO:0000313" key="3">
    <source>
        <dbReference type="Proteomes" id="UP001183809"/>
    </source>
</evidence>
<feature type="transmembrane region" description="Helical" evidence="1">
    <location>
        <begin position="56"/>
        <end position="75"/>
    </location>
</feature>
<evidence type="ECO:0000313" key="2">
    <source>
        <dbReference type="EMBL" id="MDT0468599.1"/>
    </source>
</evidence>
<organism evidence="2 3">
    <name type="scientific">Streptomyces gibsoniae</name>
    <dbReference type="NCBI Taxonomy" id="3075529"/>
    <lineage>
        <taxon>Bacteria</taxon>
        <taxon>Bacillati</taxon>
        <taxon>Actinomycetota</taxon>
        <taxon>Actinomycetes</taxon>
        <taxon>Kitasatosporales</taxon>
        <taxon>Streptomycetaceae</taxon>
        <taxon>Streptomyces</taxon>
    </lineage>
</organism>
<protein>
    <recommendedName>
        <fullName evidence="4">Integral membrane protein</fullName>
    </recommendedName>
</protein>
<name>A0ABU2U5U8_9ACTN</name>
<dbReference type="PROSITE" id="PS51257">
    <property type="entry name" value="PROKAR_LIPOPROTEIN"/>
    <property type="match status" value="1"/>
</dbReference>
<dbReference type="RefSeq" id="WP_311700043.1">
    <property type="nucleotide sequence ID" value="NZ_JAVREY010000078.1"/>
</dbReference>
<gene>
    <name evidence="2" type="ORF">RM764_37400</name>
</gene>
<proteinExistence type="predicted"/>
<keyword evidence="1" id="KW-1133">Transmembrane helix</keyword>
<keyword evidence="1" id="KW-0812">Transmembrane</keyword>
<keyword evidence="1" id="KW-0472">Membrane</keyword>
<evidence type="ECO:0008006" key="4">
    <source>
        <dbReference type="Google" id="ProtNLM"/>
    </source>
</evidence>
<reference evidence="3" key="1">
    <citation type="submission" date="2023-07" db="EMBL/GenBank/DDBJ databases">
        <title>30 novel species of actinomycetes from the DSMZ collection.</title>
        <authorList>
            <person name="Nouioui I."/>
        </authorList>
    </citation>
    <scope>NUCLEOTIDE SEQUENCE [LARGE SCALE GENOMIC DNA]</scope>
    <source>
        <strain evidence="3">DSM 41699</strain>
    </source>
</reference>